<reference evidence="2" key="1">
    <citation type="submission" date="2011-07" db="EMBL/GenBank/DDBJ databases">
        <authorList>
            <consortium name="Caenorhabditis brenneri Sequencing and Analysis Consortium"/>
            <person name="Wilson R.K."/>
        </authorList>
    </citation>
    <scope>NUCLEOTIDE SEQUENCE [LARGE SCALE GENOMIC DNA]</scope>
    <source>
        <strain evidence="2">PB2801</strain>
    </source>
</reference>
<gene>
    <name evidence="1" type="ORF">CAEBREN_07992</name>
</gene>
<organism evidence="2">
    <name type="scientific">Caenorhabditis brenneri</name>
    <name type="common">Nematode worm</name>
    <dbReference type="NCBI Taxonomy" id="135651"/>
    <lineage>
        <taxon>Eukaryota</taxon>
        <taxon>Metazoa</taxon>
        <taxon>Ecdysozoa</taxon>
        <taxon>Nematoda</taxon>
        <taxon>Chromadorea</taxon>
        <taxon>Rhabditida</taxon>
        <taxon>Rhabditina</taxon>
        <taxon>Rhabditomorpha</taxon>
        <taxon>Rhabditoidea</taxon>
        <taxon>Rhabditidae</taxon>
        <taxon>Peloderinae</taxon>
        <taxon>Caenorhabditis</taxon>
    </lineage>
</organism>
<evidence type="ECO:0000313" key="2">
    <source>
        <dbReference type="Proteomes" id="UP000008068"/>
    </source>
</evidence>
<accession>G0PDE9</accession>
<dbReference type="EMBL" id="GL380274">
    <property type="protein sequence ID" value="EGT51696.1"/>
    <property type="molecule type" value="Genomic_DNA"/>
</dbReference>
<dbReference type="FunCoup" id="G0PDE9">
    <property type="interactions" value="1640"/>
</dbReference>
<dbReference type="InParanoid" id="G0PDE9"/>
<evidence type="ECO:0000313" key="1">
    <source>
        <dbReference type="EMBL" id="EGT51696.1"/>
    </source>
</evidence>
<dbReference type="STRING" id="135651.G0PDE9"/>
<dbReference type="OrthoDB" id="5794314at2759"/>
<proteinExistence type="predicted"/>
<sequence length="316" mass="36967">MFNCRKMFSCLLNALRFKSELNRVESKSSVPLKAVCAVYCVKGSEHDFEVFQSFIVCEHLLFCADILYSSLYCNLVFNYHQMTTTIDDPDIDYDTSFEVIETEEKFDVIEMLDDKNSENFQLISKKGETEREVNVDEDSMPILKSILGKWKPISSANLDEYAKYIGLNETETSIWKNGIMFYELKDGSLDYHIIIQSKIVQSAGFKINGQLIDQNDKFVYQVENNILKTICTNLLDGKEYWRIERFVKNGELNIISYSRTNRTLHTVYWFCLTPGWRPFNIIIRETAKKIKREQDVRFYWQIKQSYGSKVTALVSL</sequence>
<dbReference type="SUPFAM" id="SSF50814">
    <property type="entry name" value="Lipocalins"/>
    <property type="match status" value="1"/>
</dbReference>
<dbReference type="Gene3D" id="2.40.128.20">
    <property type="match status" value="1"/>
</dbReference>
<dbReference type="eggNOG" id="ENOG502THV3">
    <property type="taxonomic scope" value="Eukaryota"/>
</dbReference>
<dbReference type="HOGENOM" id="CLU_880627_0_0_1"/>
<dbReference type="AlphaFoldDB" id="G0PDE9"/>
<name>G0PDE9_CAEBE</name>
<keyword evidence="2" id="KW-1185">Reference proteome</keyword>
<dbReference type="Proteomes" id="UP000008068">
    <property type="component" value="Unassembled WGS sequence"/>
</dbReference>
<protein>
    <submittedName>
        <fullName evidence="1">Uncharacterized protein</fullName>
    </submittedName>
</protein>
<dbReference type="InterPro" id="IPR012674">
    <property type="entry name" value="Calycin"/>
</dbReference>